<keyword evidence="11" id="KW-1185">Reference proteome</keyword>
<gene>
    <name evidence="10" type="ORF">X474_02335</name>
</gene>
<comment type="similarity">
    <text evidence="1 4">Belongs to the SIS family. GutQ/KpsF subfamily.</text>
</comment>
<dbReference type="EMBL" id="AZAC01000002">
    <property type="protein sequence ID" value="KIX15561.1"/>
    <property type="molecule type" value="Genomic_DNA"/>
</dbReference>
<dbReference type="SMART" id="SM00116">
    <property type="entry name" value="CBS"/>
    <property type="match status" value="2"/>
</dbReference>
<keyword evidence="5" id="KW-0479">Metal-binding</keyword>
<evidence type="ECO:0000256" key="5">
    <source>
        <dbReference type="PIRSR" id="PIRSR004692-2"/>
    </source>
</evidence>
<dbReference type="InterPro" id="IPR004800">
    <property type="entry name" value="KdsD/KpsF-type"/>
</dbReference>
<feature type="site" description="Catalytically relevant" evidence="6">
    <location>
        <position position="48"/>
    </location>
</feature>
<feature type="domain" description="SIS" evidence="9">
    <location>
        <begin position="30"/>
        <end position="173"/>
    </location>
</feature>
<sequence length="326" mass="34966">MLATARNVLTIEADGVRGLIDRLGPDFIKATEMILESQGKVITTGIGKSGIVARKIMATLNSTGTTSLFLHPVEALHGDLGMVDKNDVILALSNSGETAELLDLIPALKDGGAKIVALTGNTHSTLARVADAVLDCHVEREACPLGLAPTTSTTATLAMGDALSVVLIEKRRFNAEDFRRRHPGGHLGDRLSLKVSQVMEPMASSPTAGPNDHLTQAIKIMDKGDIGTVLIQDQGYLKGIFTDGDLRRLILSGGTVENTMVYEVMTADPFRLHPETMAADALHLMEEKLISALPIVDHEDKLLGIVHLHDLLGRGQVSFNSLTYRD</sequence>
<dbReference type="PANTHER" id="PTHR42745">
    <property type="match status" value="1"/>
</dbReference>
<keyword evidence="5" id="KW-0862">Zinc</keyword>
<dbReference type="InterPro" id="IPR046348">
    <property type="entry name" value="SIS_dom_sf"/>
</dbReference>
<dbReference type="InterPro" id="IPR046342">
    <property type="entry name" value="CBS_dom_sf"/>
</dbReference>
<dbReference type="PROSITE" id="PS51464">
    <property type="entry name" value="SIS"/>
    <property type="match status" value="1"/>
</dbReference>
<dbReference type="InterPro" id="IPR000644">
    <property type="entry name" value="CBS_dom"/>
</dbReference>
<reference evidence="10 11" key="1">
    <citation type="submission" date="2013-11" db="EMBL/GenBank/DDBJ databases">
        <title>Metagenomic analysis of a methanogenic consortium involved in long chain n-alkane degradation.</title>
        <authorList>
            <person name="Davidova I.A."/>
            <person name="Callaghan A.V."/>
            <person name="Wawrik B."/>
            <person name="Pruitt S."/>
            <person name="Marks C."/>
            <person name="Duncan K.E."/>
            <person name="Suflita J.M."/>
        </authorList>
    </citation>
    <scope>NUCLEOTIDE SEQUENCE [LARGE SCALE GENOMIC DNA]</scope>
    <source>
        <strain evidence="10 11">SPR</strain>
    </source>
</reference>
<dbReference type="AlphaFoldDB" id="A0A0D2JIR9"/>
<evidence type="ECO:0000256" key="6">
    <source>
        <dbReference type="PIRSR" id="PIRSR004692-3"/>
    </source>
</evidence>
<keyword evidence="3 7" id="KW-0129">CBS domain</keyword>
<dbReference type="STRING" id="1429043.X474_02335"/>
<feature type="site" description="Catalytically relevant" evidence="6">
    <location>
        <position position="141"/>
    </location>
</feature>
<keyword evidence="2" id="KW-0677">Repeat</keyword>
<dbReference type="PANTHER" id="PTHR42745:SF1">
    <property type="entry name" value="ARABINOSE 5-PHOSPHATE ISOMERASE KDSD"/>
    <property type="match status" value="1"/>
</dbReference>
<evidence type="ECO:0000313" key="11">
    <source>
        <dbReference type="Proteomes" id="UP000032233"/>
    </source>
</evidence>
<dbReference type="Pfam" id="PF01380">
    <property type="entry name" value="SIS"/>
    <property type="match status" value="1"/>
</dbReference>
<dbReference type="Gene3D" id="3.40.50.10490">
    <property type="entry name" value="Glucose-6-phosphate isomerase like protein, domain 1"/>
    <property type="match status" value="1"/>
</dbReference>
<dbReference type="InterPro" id="IPR001347">
    <property type="entry name" value="SIS_dom"/>
</dbReference>
<dbReference type="GO" id="GO:0019146">
    <property type="term" value="F:arabinose-5-phosphate isomerase activity"/>
    <property type="evidence" value="ECO:0007669"/>
    <property type="project" value="UniProtKB-ARBA"/>
</dbReference>
<dbReference type="CDD" id="cd04604">
    <property type="entry name" value="CBS_pair_SIS_assoc"/>
    <property type="match status" value="1"/>
</dbReference>
<dbReference type="PIRSF" id="PIRSF004692">
    <property type="entry name" value="KdsD_KpsF"/>
    <property type="match status" value="1"/>
</dbReference>
<dbReference type="InterPro" id="IPR050986">
    <property type="entry name" value="GutQ/KpsF_isomerases"/>
</dbReference>
<evidence type="ECO:0000256" key="1">
    <source>
        <dbReference type="ARBA" id="ARBA00008165"/>
    </source>
</evidence>
<dbReference type="InParanoid" id="A0A0D2JIR9"/>
<dbReference type="GO" id="GO:0097367">
    <property type="term" value="F:carbohydrate derivative binding"/>
    <property type="evidence" value="ECO:0007669"/>
    <property type="project" value="InterPro"/>
</dbReference>
<dbReference type="GO" id="GO:1901135">
    <property type="term" value="P:carbohydrate derivative metabolic process"/>
    <property type="evidence" value="ECO:0007669"/>
    <property type="project" value="InterPro"/>
</dbReference>
<evidence type="ECO:0000256" key="3">
    <source>
        <dbReference type="ARBA" id="ARBA00023122"/>
    </source>
</evidence>
<evidence type="ECO:0000256" key="2">
    <source>
        <dbReference type="ARBA" id="ARBA00022737"/>
    </source>
</evidence>
<name>A0A0D2JIR9_9BACT</name>
<dbReference type="SUPFAM" id="SSF53697">
    <property type="entry name" value="SIS domain"/>
    <property type="match status" value="1"/>
</dbReference>
<feature type="site" description="Catalytically relevant" evidence="6">
    <location>
        <position position="100"/>
    </location>
</feature>
<dbReference type="PROSITE" id="PS51371">
    <property type="entry name" value="CBS"/>
    <property type="match status" value="2"/>
</dbReference>
<protein>
    <submittedName>
        <fullName evidence="10">KpsF/GutQ family protein</fullName>
    </submittedName>
</protein>
<feature type="domain" description="CBS" evidence="8">
    <location>
        <begin position="265"/>
        <end position="322"/>
    </location>
</feature>
<dbReference type="FunCoup" id="A0A0D2JIR9">
    <property type="interactions" value="188"/>
</dbReference>
<accession>A0A0D2JIR9</accession>
<dbReference type="Pfam" id="PF00571">
    <property type="entry name" value="CBS"/>
    <property type="match status" value="2"/>
</dbReference>
<feature type="binding site" evidence="5">
    <location>
        <position position="71"/>
    </location>
    <ligand>
        <name>Zn(2+)</name>
        <dbReference type="ChEBI" id="CHEBI:29105"/>
    </ligand>
</feature>
<proteinExistence type="inferred from homology"/>
<dbReference type="Gene3D" id="3.10.580.10">
    <property type="entry name" value="CBS-domain"/>
    <property type="match status" value="1"/>
</dbReference>
<evidence type="ECO:0000256" key="7">
    <source>
        <dbReference type="PROSITE-ProRule" id="PRU00703"/>
    </source>
</evidence>
<dbReference type="GO" id="GO:0005975">
    <property type="term" value="P:carbohydrate metabolic process"/>
    <property type="evidence" value="ECO:0007669"/>
    <property type="project" value="InterPro"/>
</dbReference>
<dbReference type="FunFam" id="3.40.50.10490:FF:000011">
    <property type="entry name" value="Arabinose 5-phosphate isomerase"/>
    <property type="match status" value="1"/>
</dbReference>
<evidence type="ECO:0000259" key="9">
    <source>
        <dbReference type="PROSITE" id="PS51464"/>
    </source>
</evidence>
<dbReference type="CDD" id="cd05014">
    <property type="entry name" value="SIS_Kpsf"/>
    <property type="match status" value="1"/>
</dbReference>
<organism evidence="10 11">
    <name type="scientific">Dethiosulfatarculus sandiegensis</name>
    <dbReference type="NCBI Taxonomy" id="1429043"/>
    <lineage>
        <taxon>Bacteria</taxon>
        <taxon>Pseudomonadati</taxon>
        <taxon>Thermodesulfobacteriota</taxon>
        <taxon>Desulfarculia</taxon>
        <taxon>Desulfarculales</taxon>
        <taxon>Desulfarculaceae</taxon>
        <taxon>Dethiosulfatarculus</taxon>
    </lineage>
</organism>
<evidence type="ECO:0000313" key="10">
    <source>
        <dbReference type="EMBL" id="KIX15561.1"/>
    </source>
</evidence>
<dbReference type="GO" id="GO:0046872">
    <property type="term" value="F:metal ion binding"/>
    <property type="evidence" value="ECO:0007669"/>
    <property type="project" value="UniProtKB-KW"/>
</dbReference>
<feature type="domain" description="CBS" evidence="8">
    <location>
        <begin position="199"/>
        <end position="256"/>
    </location>
</feature>
<feature type="site" description="Catalytically relevant" evidence="6">
    <location>
        <position position="182"/>
    </location>
</feature>
<dbReference type="NCBIfam" id="TIGR00393">
    <property type="entry name" value="kpsF"/>
    <property type="match status" value="1"/>
</dbReference>
<dbReference type="InterPro" id="IPR035474">
    <property type="entry name" value="SIS_Kpsf"/>
</dbReference>
<dbReference type="PATRIC" id="fig|1429043.3.peg.491"/>
<comment type="caution">
    <text evidence="10">The sequence shown here is derived from an EMBL/GenBank/DDBJ whole genome shotgun (WGS) entry which is preliminary data.</text>
</comment>
<evidence type="ECO:0000259" key="8">
    <source>
        <dbReference type="PROSITE" id="PS51371"/>
    </source>
</evidence>
<evidence type="ECO:0000256" key="4">
    <source>
        <dbReference type="PIRNR" id="PIRNR004692"/>
    </source>
</evidence>
<dbReference type="Proteomes" id="UP000032233">
    <property type="component" value="Unassembled WGS sequence"/>
</dbReference>